<keyword evidence="2" id="KW-0813">Transport</keyword>
<keyword evidence="5 9" id="KW-0812">Transmembrane</keyword>
<evidence type="ECO:0000256" key="3">
    <source>
        <dbReference type="ARBA" id="ARBA00022475"/>
    </source>
</evidence>
<feature type="domain" description="Tripartite ATP-independent periplasmic transporters DctQ component" evidence="10">
    <location>
        <begin position="35"/>
        <end position="156"/>
    </location>
</feature>
<keyword evidence="12" id="KW-1185">Reference proteome</keyword>
<dbReference type="PANTHER" id="PTHR35011:SF5">
    <property type="entry name" value="SIALIC ACID TRAP TRANSPORTER SMALL PERMEASE PROTEIN SIAQ"/>
    <property type="match status" value="1"/>
</dbReference>
<keyword evidence="7 9" id="KW-0472">Membrane</keyword>
<protein>
    <recommendedName>
        <fullName evidence="10">Tripartite ATP-independent periplasmic transporters DctQ component domain-containing protein</fullName>
    </recommendedName>
</protein>
<dbReference type="InterPro" id="IPR007387">
    <property type="entry name" value="TRAP_DctQ"/>
</dbReference>
<dbReference type="AlphaFoldDB" id="A0A7I9WXN1"/>
<sequence length="180" mass="19396">MKLFQVADPEQTSAVSRVVGRFAQAVAAALFIGLLLLNLLQVLVRAAGNGFIWVTDLSQLMLLWMVMMGTVAAYCFNEHIVTGYLDGKLRGVPQKTLLIFLRVFEALFFLVLIVAGAVVTSVRAGIPYVQLGISTGWTYAAIPAAGLLLLLAALGRPLTVPDPARSVVLDLGEDPDDQRK</sequence>
<dbReference type="GO" id="GO:0015740">
    <property type="term" value="P:C4-dicarboxylate transport"/>
    <property type="evidence" value="ECO:0007669"/>
    <property type="project" value="TreeGrafter"/>
</dbReference>
<keyword evidence="4" id="KW-0997">Cell inner membrane</keyword>
<dbReference type="GO" id="GO:0022857">
    <property type="term" value="F:transmembrane transporter activity"/>
    <property type="evidence" value="ECO:0007669"/>
    <property type="project" value="TreeGrafter"/>
</dbReference>
<evidence type="ECO:0000256" key="9">
    <source>
        <dbReference type="SAM" id="Phobius"/>
    </source>
</evidence>
<dbReference type="Pfam" id="PF04290">
    <property type="entry name" value="DctQ"/>
    <property type="match status" value="1"/>
</dbReference>
<dbReference type="GO" id="GO:0005886">
    <property type="term" value="C:plasma membrane"/>
    <property type="evidence" value="ECO:0007669"/>
    <property type="project" value="UniProtKB-SubCell"/>
</dbReference>
<accession>A0A7I9WXN1</accession>
<evidence type="ECO:0000259" key="10">
    <source>
        <dbReference type="Pfam" id="PF04290"/>
    </source>
</evidence>
<keyword evidence="6 9" id="KW-1133">Transmembrane helix</keyword>
<comment type="caution">
    <text evidence="11">The sequence shown here is derived from an EMBL/GenBank/DDBJ whole genome shotgun (WGS) entry which is preliminary data.</text>
</comment>
<evidence type="ECO:0000256" key="6">
    <source>
        <dbReference type="ARBA" id="ARBA00022989"/>
    </source>
</evidence>
<dbReference type="RefSeq" id="WP_068915109.1">
    <property type="nucleotide sequence ID" value="NZ_BAAAMC010000039.1"/>
</dbReference>
<dbReference type="PANTHER" id="PTHR35011">
    <property type="entry name" value="2,3-DIKETO-L-GULONATE TRAP TRANSPORTER SMALL PERMEASE PROTEIN YIAM"/>
    <property type="match status" value="1"/>
</dbReference>
<comment type="subcellular location">
    <subcellularLocation>
        <location evidence="1">Cell inner membrane</location>
        <topology evidence="1">Multi-pass membrane protein</topology>
    </subcellularLocation>
</comment>
<proteinExistence type="inferred from homology"/>
<evidence type="ECO:0000256" key="7">
    <source>
        <dbReference type="ARBA" id="ARBA00023136"/>
    </source>
</evidence>
<evidence type="ECO:0000256" key="8">
    <source>
        <dbReference type="ARBA" id="ARBA00038436"/>
    </source>
</evidence>
<dbReference type="InterPro" id="IPR055348">
    <property type="entry name" value="DctQ"/>
</dbReference>
<evidence type="ECO:0000256" key="1">
    <source>
        <dbReference type="ARBA" id="ARBA00004429"/>
    </source>
</evidence>
<keyword evidence="3" id="KW-1003">Cell membrane</keyword>
<comment type="similarity">
    <text evidence="8">Belongs to the TRAP transporter small permease family.</text>
</comment>
<evidence type="ECO:0000313" key="12">
    <source>
        <dbReference type="Proteomes" id="UP000465241"/>
    </source>
</evidence>
<feature type="transmembrane region" description="Helical" evidence="9">
    <location>
        <begin position="137"/>
        <end position="155"/>
    </location>
</feature>
<evidence type="ECO:0000313" key="11">
    <source>
        <dbReference type="EMBL" id="GFG61927.1"/>
    </source>
</evidence>
<evidence type="ECO:0000256" key="5">
    <source>
        <dbReference type="ARBA" id="ARBA00022692"/>
    </source>
</evidence>
<dbReference type="Proteomes" id="UP000465241">
    <property type="component" value="Unassembled WGS sequence"/>
</dbReference>
<organism evidence="11 12">
    <name type="scientific">Mycolicibacterium murale</name>
    <dbReference type="NCBI Taxonomy" id="182220"/>
    <lineage>
        <taxon>Bacteria</taxon>
        <taxon>Bacillati</taxon>
        <taxon>Actinomycetota</taxon>
        <taxon>Actinomycetes</taxon>
        <taxon>Mycobacteriales</taxon>
        <taxon>Mycobacteriaceae</taxon>
        <taxon>Mycolicibacterium</taxon>
    </lineage>
</organism>
<evidence type="ECO:0000256" key="2">
    <source>
        <dbReference type="ARBA" id="ARBA00022448"/>
    </source>
</evidence>
<feature type="transmembrane region" description="Helical" evidence="9">
    <location>
        <begin position="97"/>
        <end position="117"/>
    </location>
</feature>
<feature type="transmembrane region" description="Helical" evidence="9">
    <location>
        <begin position="21"/>
        <end position="44"/>
    </location>
</feature>
<evidence type="ECO:0000256" key="4">
    <source>
        <dbReference type="ARBA" id="ARBA00022519"/>
    </source>
</evidence>
<name>A0A7I9WXN1_9MYCO</name>
<reference evidence="11 12" key="1">
    <citation type="journal article" date="2019" name="Emerg. Microbes Infect.">
        <title>Comprehensive subspecies identification of 175 nontuberculous mycobacteria species based on 7547 genomic profiles.</title>
        <authorList>
            <person name="Matsumoto Y."/>
            <person name="Kinjo T."/>
            <person name="Motooka D."/>
            <person name="Nabeya D."/>
            <person name="Jung N."/>
            <person name="Uechi K."/>
            <person name="Horii T."/>
            <person name="Iida T."/>
            <person name="Fujita J."/>
            <person name="Nakamura S."/>
        </authorList>
    </citation>
    <scope>NUCLEOTIDE SEQUENCE [LARGE SCALE GENOMIC DNA]</scope>
    <source>
        <strain evidence="11 12">JCM 13392</strain>
    </source>
</reference>
<gene>
    <name evidence="11" type="ORF">MMUR_60630</name>
</gene>
<feature type="transmembrane region" description="Helical" evidence="9">
    <location>
        <begin position="50"/>
        <end position="76"/>
    </location>
</feature>
<dbReference type="EMBL" id="BLKT01000003">
    <property type="protein sequence ID" value="GFG61927.1"/>
    <property type="molecule type" value="Genomic_DNA"/>
</dbReference>